<name>X0VGJ8_9ZZZZ</name>
<keyword evidence="1" id="KW-0812">Transmembrane</keyword>
<dbReference type="EMBL" id="BARS01039306">
    <property type="protein sequence ID" value="GAG17419.1"/>
    <property type="molecule type" value="Genomic_DNA"/>
</dbReference>
<proteinExistence type="predicted"/>
<feature type="non-terminal residue" evidence="2">
    <location>
        <position position="47"/>
    </location>
</feature>
<dbReference type="AlphaFoldDB" id="X0VGJ8"/>
<evidence type="ECO:0000313" key="2">
    <source>
        <dbReference type="EMBL" id="GAG17419.1"/>
    </source>
</evidence>
<feature type="transmembrane region" description="Helical" evidence="1">
    <location>
        <begin position="21"/>
        <end position="43"/>
    </location>
</feature>
<gene>
    <name evidence="2" type="ORF">S01H1_60033</name>
</gene>
<protein>
    <submittedName>
        <fullName evidence="2">Uncharacterized protein</fullName>
    </submittedName>
</protein>
<accession>X0VGJ8</accession>
<sequence length="47" mass="5135">MFIGHFALAFGAKKFAPQVSLGILFLACQLADIIWPNLVLLGIEAFE</sequence>
<keyword evidence="1" id="KW-1133">Transmembrane helix</keyword>
<evidence type="ECO:0000256" key="1">
    <source>
        <dbReference type="SAM" id="Phobius"/>
    </source>
</evidence>
<reference evidence="2" key="1">
    <citation type="journal article" date="2014" name="Front. Microbiol.">
        <title>High frequency of phylogenetically diverse reductive dehalogenase-homologous genes in deep subseafloor sedimentary metagenomes.</title>
        <authorList>
            <person name="Kawai M."/>
            <person name="Futagami T."/>
            <person name="Toyoda A."/>
            <person name="Takaki Y."/>
            <person name="Nishi S."/>
            <person name="Hori S."/>
            <person name="Arai W."/>
            <person name="Tsubouchi T."/>
            <person name="Morono Y."/>
            <person name="Uchiyama I."/>
            <person name="Ito T."/>
            <person name="Fujiyama A."/>
            <person name="Inagaki F."/>
            <person name="Takami H."/>
        </authorList>
    </citation>
    <scope>NUCLEOTIDE SEQUENCE</scope>
    <source>
        <strain evidence="2">Expedition CK06-06</strain>
    </source>
</reference>
<organism evidence="2">
    <name type="scientific">marine sediment metagenome</name>
    <dbReference type="NCBI Taxonomy" id="412755"/>
    <lineage>
        <taxon>unclassified sequences</taxon>
        <taxon>metagenomes</taxon>
        <taxon>ecological metagenomes</taxon>
    </lineage>
</organism>
<keyword evidence="1" id="KW-0472">Membrane</keyword>
<comment type="caution">
    <text evidence="2">The sequence shown here is derived from an EMBL/GenBank/DDBJ whole genome shotgun (WGS) entry which is preliminary data.</text>
</comment>